<dbReference type="InterPro" id="IPR044730">
    <property type="entry name" value="RNase_H-like_dom_plant"/>
</dbReference>
<evidence type="ECO:0000259" key="2">
    <source>
        <dbReference type="Pfam" id="PF13456"/>
    </source>
</evidence>
<protein>
    <recommendedName>
        <fullName evidence="2">RNase H type-1 domain-containing protein</fullName>
    </recommendedName>
</protein>
<feature type="compositionally biased region" description="Basic and acidic residues" evidence="1">
    <location>
        <begin position="108"/>
        <end position="120"/>
    </location>
</feature>
<proteinExistence type="predicted"/>
<sequence>MYKANFDAALFEHLGFAGLGVVVRDCCGNVLVALSQKVALPQFVEMAEALAAKRVLQLATEMSFLRVMVEGDCKRVVQALQAPVWTWGLMDKVNYRGRDSHPQLTHPHKPETNDKEINNC</sequence>
<dbReference type="PANTHER" id="PTHR47074:SF48">
    <property type="entry name" value="POLYNUCLEOTIDYL TRANSFERASE, RIBONUCLEASE H-LIKE SUPERFAMILY PROTEIN"/>
    <property type="match status" value="1"/>
</dbReference>
<dbReference type="PANTHER" id="PTHR47074">
    <property type="entry name" value="BNAC02G40300D PROTEIN"/>
    <property type="match status" value="1"/>
</dbReference>
<dbReference type="GO" id="GO:0004523">
    <property type="term" value="F:RNA-DNA hybrid ribonuclease activity"/>
    <property type="evidence" value="ECO:0007669"/>
    <property type="project" value="InterPro"/>
</dbReference>
<evidence type="ECO:0000313" key="4">
    <source>
        <dbReference type="Proteomes" id="UP000237347"/>
    </source>
</evidence>
<evidence type="ECO:0000256" key="1">
    <source>
        <dbReference type="SAM" id="MobiDB-lite"/>
    </source>
</evidence>
<dbReference type="Pfam" id="PF13456">
    <property type="entry name" value="RVT_3"/>
    <property type="match status" value="1"/>
</dbReference>
<keyword evidence="4" id="KW-1185">Reference proteome</keyword>
<dbReference type="InterPro" id="IPR012337">
    <property type="entry name" value="RNaseH-like_sf"/>
</dbReference>
<organism evidence="3 4">
    <name type="scientific">Quercus suber</name>
    <name type="common">Cork oak</name>
    <dbReference type="NCBI Taxonomy" id="58331"/>
    <lineage>
        <taxon>Eukaryota</taxon>
        <taxon>Viridiplantae</taxon>
        <taxon>Streptophyta</taxon>
        <taxon>Embryophyta</taxon>
        <taxon>Tracheophyta</taxon>
        <taxon>Spermatophyta</taxon>
        <taxon>Magnoliopsida</taxon>
        <taxon>eudicotyledons</taxon>
        <taxon>Gunneridae</taxon>
        <taxon>Pentapetalae</taxon>
        <taxon>rosids</taxon>
        <taxon>fabids</taxon>
        <taxon>Fagales</taxon>
        <taxon>Fagaceae</taxon>
        <taxon>Quercus</taxon>
    </lineage>
</organism>
<dbReference type="CDD" id="cd06222">
    <property type="entry name" value="RNase_H_like"/>
    <property type="match status" value="1"/>
</dbReference>
<dbReference type="GO" id="GO:0003676">
    <property type="term" value="F:nucleic acid binding"/>
    <property type="evidence" value="ECO:0007669"/>
    <property type="project" value="InterPro"/>
</dbReference>
<gene>
    <name evidence="3" type="ORF">CFP56_032235</name>
</gene>
<dbReference type="Gene3D" id="3.30.420.10">
    <property type="entry name" value="Ribonuclease H-like superfamily/Ribonuclease H"/>
    <property type="match status" value="1"/>
</dbReference>
<dbReference type="Proteomes" id="UP000237347">
    <property type="component" value="Unassembled WGS sequence"/>
</dbReference>
<reference evidence="3 4" key="1">
    <citation type="journal article" date="2018" name="Sci. Data">
        <title>The draft genome sequence of cork oak.</title>
        <authorList>
            <person name="Ramos A.M."/>
            <person name="Usie A."/>
            <person name="Barbosa P."/>
            <person name="Barros P.M."/>
            <person name="Capote T."/>
            <person name="Chaves I."/>
            <person name="Simoes F."/>
            <person name="Abreu I."/>
            <person name="Carrasquinho I."/>
            <person name="Faro C."/>
            <person name="Guimaraes J.B."/>
            <person name="Mendonca D."/>
            <person name="Nobrega F."/>
            <person name="Rodrigues L."/>
            <person name="Saibo N.J.M."/>
            <person name="Varela M.C."/>
            <person name="Egas C."/>
            <person name="Matos J."/>
            <person name="Miguel C.M."/>
            <person name="Oliveira M.M."/>
            <person name="Ricardo C.P."/>
            <person name="Goncalves S."/>
        </authorList>
    </citation>
    <scope>NUCLEOTIDE SEQUENCE [LARGE SCALE GENOMIC DNA]</scope>
    <source>
        <strain evidence="4">cv. HL8</strain>
    </source>
</reference>
<dbReference type="SUPFAM" id="SSF53098">
    <property type="entry name" value="Ribonuclease H-like"/>
    <property type="match status" value="1"/>
</dbReference>
<evidence type="ECO:0000313" key="3">
    <source>
        <dbReference type="EMBL" id="KAK7854433.1"/>
    </source>
</evidence>
<feature type="region of interest" description="Disordered" evidence="1">
    <location>
        <begin position="98"/>
        <end position="120"/>
    </location>
</feature>
<dbReference type="InterPro" id="IPR052929">
    <property type="entry name" value="RNase_H-like_EbsB-rel"/>
</dbReference>
<name>A0AAW0LRY2_QUESU</name>
<dbReference type="InterPro" id="IPR036397">
    <property type="entry name" value="RNaseH_sf"/>
</dbReference>
<dbReference type="EMBL" id="PKMF04000055">
    <property type="protein sequence ID" value="KAK7854433.1"/>
    <property type="molecule type" value="Genomic_DNA"/>
</dbReference>
<accession>A0AAW0LRY2</accession>
<feature type="domain" description="RNase H type-1" evidence="2">
    <location>
        <begin position="5"/>
        <end position="81"/>
    </location>
</feature>
<comment type="caution">
    <text evidence="3">The sequence shown here is derived from an EMBL/GenBank/DDBJ whole genome shotgun (WGS) entry which is preliminary data.</text>
</comment>
<dbReference type="AlphaFoldDB" id="A0AAW0LRY2"/>
<dbReference type="InterPro" id="IPR002156">
    <property type="entry name" value="RNaseH_domain"/>
</dbReference>